<feature type="transmembrane region" description="Helical" evidence="1">
    <location>
        <begin position="42"/>
        <end position="63"/>
    </location>
</feature>
<dbReference type="GO" id="GO:0006508">
    <property type="term" value="P:proteolysis"/>
    <property type="evidence" value="ECO:0007669"/>
    <property type="project" value="UniProtKB-KW"/>
</dbReference>
<dbReference type="GO" id="GO:0004175">
    <property type="term" value="F:endopeptidase activity"/>
    <property type="evidence" value="ECO:0007669"/>
    <property type="project" value="UniProtKB-ARBA"/>
</dbReference>
<accession>A0A6I4VNR8</accession>
<dbReference type="PANTHER" id="PTHR39430:SF1">
    <property type="entry name" value="PROTEASE"/>
    <property type="match status" value="1"/>
</dbReference>
<evidence type="ECO:0000313" key="3">
    <source>
        <dbReference type="EMBL" id="MXQ53269.1"/>
    </source>
</evidence>
<keyword evidence="1" id="KW-0472">Membrane</keyword>
<dbReference type="GO" id="GO:0080120">
    <property type="term" value="P:CAAX-box protein maturation"/>
    <property type="evidence" value="ECO:0007669"/>
    <property type="project" value="UniProtKB-ARBA"/>
</dbReference>
<feature type="transmembrane region" description="Helical" evidence="1">
    <location>
        <begin position="12"/>
        <end position="30"/>
    </location>
</feature>
<reference evidence="3 4" key="1">
    <citation type="submission" date="2019-12" db="EMBL/GenBank/DDBJ databases">
        <title>Whole-genome analyses of novel actinobacteria.</title>
        <authorList>
            <person name="Sahin N."/>
            <person name="Saygin H."/>
        </authorList>
    </citation>
    <scope>NUCLEOTIDE SEQUENCE [LARGE SCALE GENOMIC DNA]</scope>
    <source>
        <strain evidence="3 4">KC615</strain>
    </source>
</reference>
<proteinExistence type="predicted"/>
<keyword evidence="3" id="KW-0378">Hydrolase</keyword>
<feature type="transmembrane region" description="Helical" evidence="1">
    <location>
        <begin position="84"/>
        <end position="104"/>
    </location>
</feature>
<evidence type="ECO:0000256" key="1">
    <source>
        <dbReference type="SAM" id="Phobius"/>
    </source>
</evidence>
<dbReference type="Proteomes" id="UP000430692">
    <property type="component" value="Unassembled WGS sequence"/>
</dbReference>
<keyword evidence="3" id="KW-0482">Metalloprotease</keyword>
<dbReference type="Pfam" id="PF02517">
    <property type="entry name" value="Rce1-like"/>
    <property type="match status" value="1"/>
</dbReference>
<keyword evidence="4" id="KW-1185">Reference proteome</keyword>
<feature type="transmembrane region" description="Helical" evidence="1">
    <location>
        <begin position="116"/>
        <end position="139"/>
    </location>
</feature>
<protein>
    <submittedName>
        <fullName evidence="3">CPBP family intramembrane metalloprotease</fullName>
    </submittedName>
</protein>
<dbReference type="EMBL" id="WUUL01000003">
    <property type="protein sequence ID" value="MXQ53269.1"/>
    <property type="molecule type" value="Genomic_DNA"/>
</dbReference>
<keyword evidence="3" id="KW-0645">Protease</keyword>
<feature type="transmembrane region" description="Helical" evidence="1">
    <location>
        <begin position="247"/>
        <end position="271"/>
    </location>
</feature>
<keyword evidence="1" id="KW-1133">Transmembrane helix</keyword>
<evidence type="ECO:0000313" key="4">
    <source>
        <dbReference type="Proteomes" id="UP000430692"/>
    </source>
</evidence>
<dbReference type="RefSeq" id="WP_160800624.1">
    <property type="nucleotide sequence ID" value="NZ_WUUL01000003.1"/>
</dbReference>
<feature type="domain" description="CAAX prenyl protease 2/Lysostaphin resistance protein A-like" evidence="2">
    <location>
        <begin position="125"/>
        <end position="226"/>
    </location>
</feature>
<comment type="caution">
    <text evidence="3">The sequence shown here is derived from an EMBL/GenBank/DDBJ whole genome shotgun (WGS) entry which is preliminary data.</text>
</comment>
<evidence type="ECO:0000259" key="2">
    <source>
        <dbReference type="Pfam" id="PF02517"/>
    </source>
</evidence>
<dbReference type="InterPro" id="IPR003675">
    <property type="entry name" value="Rce1/LyrA-like_dom"/>
</dbReference>
<dbReference type="GO" id="GO:0008237">
    <property type="term" value="F:metallopeptidase activity"/>
    <property type="evidence" value="ECO:0007669"/>
    <property type="project" value="UniProtKB-KW"/>
</dbReference>
<feature type="transmembrane region" description="Helical" evidence="1">
    <location>
        <begin position="217"/>
        <end position="235"/>
    </location>
</feature>
<gene>
    <name evidence="3" type="ORF">GSM42_05885</name>
</gene>
<dbReference type="PANTHER" id="PTHR39430">
    <property type="entry name" value="MEMBRANE-ASSOCIATED PROTEASE-RELATED"/>
    <property type="match status" value="1"/>
</dbReference>
<organism evidence="3 4">
    <name type="scientific">Shimazuella alba</name>
    <dbReference type="NCBI Taxonomy" id="2690964"/>
    <lineage>
        <taxon>Bacteria</taxon>
        <taxon>Bacillati</taxon>
        <taxon>Bacillota</taxon>
        <taxon>Bacilli</taxon>
        <taxon>Bacillales</taxon>
        <taxon>Thermoactinomycetaceae</taxon>
        <taxon>Shimazuella</taxon>
    </lineage>
</organism>
<keyword evidence="1" id="KW-0812">Transmembrane</keyword>
<feature type="transmembrane region" description="Helical" evidence="1">
    <location>
        <begin position="160"/>
        <end position="186"/>
    </location>
</feature>
<feature type="transmembrane region" description="Helical" evidence="1">
    <location>
        <begin position="192"/>
        <end position="210"/>
    </location>
</feature>
<dbReference type="AlphaFoldDB" id="A0A6I4VNR8"/>
<sequence>MMTSKFTLFSNLFLGWITFTFVLGLSPILVDQLSILYPMNEPIQQMIQGVVVTSITLPIILILCKKVIHISPSQLGLVSFRYGWLFFLFGIGSFICFLLFSLWLSQQFGWSNIISIQASFPLLWMMLINIPAAFLYEAFPEELVFRGYLFYNLNQAFRRWLAVLIQVGLFVLAPLSITIILPVFGLKAGLDFTVDYVITLLIFGIVLQLCRIVSRNLWMNIGFHLTFLMNSRFFVSDKSHSFIQVQFIHELSIVLIYLGPCIFMITVLFVIHKMKKGNG</sequence>
<name>A0A6I4VNR8_9BACL</name>